<feature type="chain" id="PRO_5041727624" description="Lipoprotein" evidence="1">
    <location>
        <begin position="19"/>
        <end position="109"/>
    </location>
</feature>
<sequence>MKKTILVSLLSVVLGACATPAVVQTVKPGDSGLSCAQLQNEFADAEKFRKEAASEKGVTGGNVARTILLWPTVIGTYMNANEAIAAADNRKIHLANIMNQQGCPVPASN</sequence>
<keyword evidence="3" id="KW-1185">Reference proteome</keyword>
<name>A0AA86IZG9_9BURK</name>
<protein>
    <recommendedName>
        <fullName evidence="4">Lipoprotein</fullName>
    </recommendedName>
</protein>
<proteinExistence type="predicted"/>
<evidence type="ECO:0000313" key="3">
    <source>
        <dbReference type="Proteomes" id="UP001329151"/>
    </source>
</evidence>
<gene>
    <name evidence="2" type="ORF">RGQ30_20380</name>
</gene>
<dbReference type="Proteomes" id="UP001329151">
    <property type="component" value="Chromosome"/>
</dbReference>
<accession>A0AA86IZG9</accession>
<dbReference type="RefSeq" id="WP_130556949.1">
    <property type="nucleotide sequence ID" value="NZ_AP028947.1"/>
</dbReference>
<evidence type="ECO:0000256" key="1">
    <source>
        <dbReference type="SAM" id="SignalP"/>
    </source>
</evidence>
<evidence type="ECO:0008006" key="4">
    <source>
        <dbReference type="Google" id="ProtNLM"/>
    </source>
</evidence>
<dbReference type="AlphaFoldDB" id="A0AA86IZG9"/>
<dbReference type="PROSITE" id="PS51257">
    <property type="entry name" value="PROKAR_LIPOPROTEIN"/>
    <property type="match status" value="1"/>
</dbReference>
<reference evidence="2 3" key="1">
    <citation type="submission" date="2023-10" db="EMBL/GenBank/DDBJ databases">
        <title>Complete Genome Sequence of Limnobacter thiooxidans CS-K2T, Isolated from freshwater lake sediments in Bavaria, Germany.</title>
        <authorList>
            <person name="Naruki M."/>
            <person name="Watanabe A."/>
            <person name="Warashina T."/>
            <person name="Morita T."/>
            <person name="Arakawa K."/>
        </authorList>
    </citation>
    <scope>NUCLEOTIDE SEQUENCE [LARGE SCALE GENOMIC DNA]</scope>
    <source>
        <strain evidence="2 3">CS-K2</strain>
    </source>
</reference>
<keyword evidence="1" id="KW-0732">Signal</keyword>
<dbReference type="KEGG" id="lto:RGQ30_20380"/>
<organism evidence="2 3">
    <name type="scientific">Limnobacter thiooxidans</name>
    <dbReference type="NCBI Taxonomy" id="131080"/>
    <lineage>
        <taxon>Bacteria</taxon>
        <taxon>Pseudomonadati</taxon>
        <taxon>Pseudomonadota</taxon>
        <taxon>Betaproteobacteria</taxon>
        <taxon>Burkholderiales</taxon>
        <taxon>Burkholderiaceae</taxon>
        <taxon>Limnobacter</taxon>
    </lineage>
</organism>
<feature type="signal peptide" evidence="1">
    <location>
        <begin position="1"/>
        <end position="18"/>
    </location>
</feature>
<dbReference type="EMBL" id="AP028947">
    <property type="protein sequence ID" value="BET26537.1"/>
    <property type="molecule type" value="Genomic_DNA"/>
</dbReference>
<evidence type="ECO:0000313" key="2">
    <source>
        <dbReference type="EMBL" id="BET26537.1"/>
    </source>
</evidence>